<dbReference type="PROSITE" id="PS50113">
    <property type="entry name" value="PAC"/>
    <property type="match status" value="1"/>
</dbReference>
<dbReference type="Proteomes" id="UP000801428">
    <property type="component" value="Unassembled WGS sequence"/>
</dbReference>
<feature type="compositionally biased region" description="Basic and acidic residues" evidence="4">
    <location>
        <begin position="608"/>
        <end position="620"/>
    </location>
</feature>
<dbReference type="InterPro" id="IPR035965">
    <property type="entry name" value="PAS-like_dom_sf"/>
</dbReference>
<feature type="region of interest" description="Disordered" evidence="4">
    <location>
        <begin position="529"/>
        <end position="637"/>
    </location>
</feature>
<dbReference type="GO" id="GO:0005634">
    <property type="term" value="C:nucleus"/>
    <property type="evidence" value="ECO:0007669"/>
    <property type="project" value="TreeGrafter"/>
</dbReference>
<feature type="compositionally biased region" description="Polar residues" evidence="4">
    <location>
        <begin position="571"/>
        <end position="586"/>
    </location>
</feature>
<evidence type="ECO:0000313" key="6">
    <source>
        <dbReference type="EMBL" id="KAF3000126.1"/>
    </source>
</evidence>
<evidence type="ECO:0000259" key="5">
    <source>
        <dbReference type="PROSITE" id="PS50113"/>
    </source>
</evidence>
<keyword evidence="3" id="KW-0157">Chromophore</keyword>
<accession>A0A9P4W9X5</accession>
<feature type="compositionally biased region" description="Polar residues" evidence="4">
    <location>
        <begin position="621"/>
        <end position="637"/>
    </location>
</feature>
<dbReference type="AlphaFoldDB" id="A0A9P4W9X5"/>
<dbReference type="InterPro" id="IPR000014">
    <property type="entry name" value="PAS"/>
</dbReference>
<reference evidence="6" key="1">
    <citation type="submission" date="2019-04" db="EMBL/GenBank/DDBJ databases">
        <title>Sequencing of skin fungus with MAO and IRED activity.</title>
        <authorList>
            <person name="Marsaioli A.J."/>
            <person name="Bonatto J.M.C."/>
            <person name="Reis Junior O."/>
        </authorList>
    </citation>
    <scope>NUCLEOTIDE SEQUENCE</scope>
    <source>
        <strain evidence="6">30M1</strain>
    </source>
</reference>
<proteinExistence type="predicted"/>
<dbReference type="EMBL" id="SWKU01000015">
    <property type="protein sequence ID" value="KAF3000126.1"/>
    <property type="molecule type" value="Genomic_DNA"/>
</dbReference>
<name>A0A9P4W9X5_CURKU</name>
<gene>
    <name evidence="6" type="ORF">E8E13_004629</name>
</gene>
<dbReference type="OrthoDB" id="447251at2759"/>
<keyword evidence="1" id="KW-0285">Flavoprotein</keyword>
<dbReference type="PANTHER" id="PTHR47429:SF9">
    <property type="entry name" value="PAS DOMAIN-CONTAINING PROTEIN"/>
    <property type="match status" value="1"/>
</dbReference>
<evidence type="ECO:0000313" key="7">
    <source>
        <dbReference type="Proteomes" id="UP000801428"/>
    </source>
</evidence>
<dbReference type="Pfam" id="PF13426">
    <property type="entry name" value="PAS_9"/>
    <property type="match status" value="1"/>
</dbReference>
<keyword evidence="7" id="KW-1185">Reference proteome</keyword>
<organism evidence="6 7">
    <name type="scientific">Curvularia kusanoi</name>
    <name type="common">Cochliobolus kusanoi</name>
    <dbReference type="NCBI Taxonomy" id="90978"/>
    <lineage>
        <taxon>Eukaryota</taxon>
        <taxon>Fungi</taxon>
        <taxon>Dikarya</taxon>
        <taxon>Ascomycota</taxon>
        <taxon>Pezizomycotina</taxon>
        <taxon>Dothideomycetes</taxon>
        <taxon>Pleosporomycetidae</taxon>
        <taxon>Pleosporales</taxon>
        <taxon>Pleosporineae</taxon>
        <taxon>Pleosporaceae</taxon>
        <taxon>Curvularia</taxon>
    </lineage>
</organism>
<evidence type="ECO:0000256" key="1">
    <source>
        <dbReference type="ARBA" id="ARBA00022630"/>
    </source>
</evidence>
<feature type="compositionally biased region" description="Basic and acidic residues" evidence="4">
    <location>
        <begin position="560"/>
        <end position="570"/>
    </location>
</feature>
<evidence type="ECO:0000256" key="3">
    <source>
        <dbReference type="ARBA" id="ARBA00022991"/>
    </source>
</evidence>
<dbReference type="PANTHER" id="PTHR47429">
    <property type="entry name" value="PROTEIN TWIN LOV 1"/>
    <property type="match status" value="1"/>
</dbReference>
<comment type="caution">
    <text evidence="6">The sequence shown here is derived from an EMBL/GenBank/DDBJ whole genome shotgun (WGS) entry which is preliminary data.</text>
</comment>
<sequence>MDQDVNEALKDGLMVPTLSRIDSVSEAEDYDDVPSDEDIEDTGYKLKSTRLSTDLEHAYDLRPPPPTNTDRRAEIIAERLFSVEHLDVILKDTAQLQRFTTFLMRYRAKCVPTLVRYLDSQKALMAIQYANALADQITQQPSWPSKVTAATMDPQFEQLSQRTLDELVAEALPAYITFTIVDVVTELLNKEIVGKNTPVMRELVHGLAEVYCLSDPTQEGNPIVFASDEFYNTTQYGSGFAIGKACRFLHGPKTDKRAIERMDEAVQQQREVVETMVQYRQDGTPFIALVMVAPLKDNKGAVRYFVGARIDVTNLVEGGKTMDSFHQLLADDRPVTPAVDPLENRPTLKALRDFGDLLNEEEKGSMRDVDMLRIDSRPSIEERISQDGLRSRYLGQVPGVYQNYVLVRPYPSLRIIFTSPSLRVPGLCQSKLEDHIGGPEHIRDSLMEALAQGIGVTAKVSWLTRVSRPGTRSDTPELDDGASIATADLDIIEGKARWIHCTPLTGSDGKVGVIMIVMVDKQDVAHGLSSSLSAPSTRALAGSAPPWAGKRSHNSLRNSRSMDHTPERWQPRSTSSGHTTNDTSPPSAGRVSGPPVRSTGPSRLYADYMKEIRETQKRSDSFSTRTRNSGEQPSNLGNMATVVALNAVNGKGRTKKIGGTL</sequence>
<keyword evidence="2" id="KW-0288">FMN</keyword>
<dbReference type="SUPFAM" id="SSF55785">
    <property type="entry name" value="PYP-like sensor domain (PAS domain)"/>
    <property type="match status" value="1"/>
</dbReference>
<dbReference type="NCBIfam" id="TIGR00229">
    <property type="entry name" value="sensory_box"/>
    <property type="match status" value="1"/>
</dbReference>
<dbReference type="Gene3D" id="3.30.450.20">
    <property type="entry name" value="PAS domain"/>
    <property type="match status" value="1"/>
</dbReference>
<evidence type="ECO:0000256" key="2">
    <source>
        <dbReference type="ARBA" id="ARBA00022643"/>
    </source>
</evidence>
<evidence type="ECO:0000256" key="4">
    <source>
        <dbReference type="SAM" id="MobiDB-lite"/>
    </source>
</evidence>
<dbReference type="InterPro" id="IPR000700">
    <property type="entry name" value="PAS-assoc_C"/>
</dbReference>
<feature type="domain" description="PAC" evidence="5">
    <location>
        <begin position="271"/>
        <end position="324"/>
    </location>
</feature>
<protein>
    <recommendedName>
        <fullName evidence="5">PAC domain-containing protein</fullName>
    </recommendedName>
</protein>